<dbReference type="GO" id="GO:0007155">
    <property type="term" value="P:cell adhesion"/>
    <property type="evidence" value="ECO:0007669"/>
    <property type="project" value="InterPro"/>
</dbReference>
<evidence type="ECO:0000256" key="4">
    <source>
        <dbReference type="ARBA" id="ARBA00023143"/>
    </source>
</evidence>
<dbReference type="Proteomes" id="UP000233350">
    <property type="component" value="Unassembled WGS sequence"/>
</dbReference>
<evidence type="ECO:0000256" key="5">
    <source>
        <dbReference type="RuleBase" id="RU362066"/>
    </source>
</evidence>
<evidence type="ECO:0000256" key="2">
    <source>
        <dbReference type="ARBA" id="ARBA00011255"/>
    </source>
</evidence>
<dbReference type="GO" id="GO:0005576">
    <property type="term" value="C:extracellular region"/>
    <property type="evidence" value="ECO:0007669"/>
    <property type="project" value="UniProtKB-SubCell"/>
</dbReference>
<keyword evidence="8" id="KW-0969">Cilium</keyword>
<dbReference type="Pfam" id="PF02465">
    <property type="entry name" value="FliD_N"/>
    <property type="match status" value="1"/>
</dbReference>
<evidence type="ECO:0000256" key="3">
    <source>
        <dbReference type="ARBA" id="ARBA00023054"/>
    </source>
</evidence>
<proteinExistence type="inferred from homology"/>
<gene>
    <name evidence="8" type="ORF">BCM31_01665</name>
</gene>
<dbReference type="PANTHER" id="PTHR30288:SF0">
    <property type="entry name" value="FLAGELLAR HOOK-ASSOCIATED PROTEIN 2"/>
    <property type="match status" value="1"/>
</dbReference>
<dbReference type="Pfam" id="PF07195">
    <property type="entry name" value="FliD_C"/>
    <property type="match status" value="1"/>
</dbReference>
<dbReference type="RefSeq" id="WP_101313018.1">
    <property type="nucleotide sequence ID" value="NZ_CALJBS010000091.1"/>
</dbReference>
<dbReference type="STRING" id="556267.HWAG_00755"/>
<comment type="caution">
    <text evidence="8">The sequence shown here is derived from an EMBL/GenBank/DDBJ whole genome shotgun (WGS) entry which is preliminary data.</text>
</comment>
<keyword evidence="9" id="KW-1185">Reference proteome</keyword>
<keyword evidence="5" id="KW-0964">Secreted</keyword>
<keyword evidence="8" id="KW-0966">Cell projection</keyword>
<protein>
    <recommendedName>
        <fullName evidence="5">Flagellar hook-associated protein 2</fullName>
        <shortName evidence="5">HAP2</shortName>
    </recommendedName>
    <alternativeName>
        <fullName evidence="5">Flagellar cap protein</fullName>
    </alternativeName>
</protein>
<comment type="subunit">
    <text evidence="2 5">Homopentamer.</text>
</comment>
<evidence type="ECO:0000259" key="7">
    <source>
        <dbReference type="Pfam" id="PF07195"/>
    </source>
</evidence>
<organism evidence="8 9">
    <name type="scientific">Helicobacter winghamensis</name>
    <dbReference type="NCBI Taxonomy" id="157268"/>
    <lineage>
        <taxon>Bacteria</taxon>
        <taxon>Pseudomonadati</taxon>
        <taxon>Campylobacterota</taxon>
        <taxon>Epsilonproteobacteria</taxon>
        <taxon>Campylobacterales</taxon>
        <taxon>Helicobacteraceae</taxon>
        <taxon>Helicobacter</taxon>
    </lineage>
</organism>
<dbReference type="PANTHER" id="PTHR30288">
    <property type="entry name" value="FLAGELLAR CAP/ASSEMBLY PROTEIN FLID"/>
    <property type="match status" value="1"/>
</dbReference>
<dbReference type="EMBL" id="MBPK01000011">
    <property type="protein sequence ID" value="PKT81915.1"/>
    <property type="molecule type" value="Genomic_DNA"/>
</dbReference>
<feature type="domain" description="Flagellar hook-associated protein 2 C-terminal" evidence="7">
    <location>
        <begin position="441"/>
        <end position="672"/>
    </location>
</feature>
<evidence type="ECO:0000259" key="6">
    <source>
        <dbReference type="Pfam" id="PF02465"/>
    </source>
</evidence>
<dbReference type="GO" id="GO:0009424">
    <property type="term" value="C:bacterial-type flagellum hook"/>
    <property type="evidence" value="ECO:0007669"/>
    <property type="project" value="UniProtKB-UniRule"/>
</dbReference>
<dbReference type="AlphaFoldDB" id="A0A2N3PKG9"/>
<feature type="domain" description="Flagellar hook-associated protein 2 N-terminal" evidence="6">
    <location>
        <begin position="18"/>
        <end position="108"/>
    </location>
</feature>
<dbReference type="GO" id="GO:0071973">
    <property type="term" value="P:bacterial-type flagellum-dependent cell motility"/>
    <property type="evidence" value="ECO:0007669"/>
    <property type="project" value="TreeGrafter"/>
</dbReference>
<evidence type="ECO:0000313" key="9">
    <source>
        <dbReference type="Proteomes" id="UP000233350"/>
    </source>
</evidence>
<dbReference type="NCBIfam" id="NF006282">
    <property type="entry name" value="PRK08453.1"/>
    <property type="match status" value="1"/>
</dbReference>
<evidence type="ECO:0000313" key="8">
    <source>
        <dbReference type="EMBL" id="PKT81915.1"/>
    </source>
</evidence>
<keyword evidence="3" id="KW-0175">Coiled coil</keyword>
<comment type="function">
    <text evidence="5">Required for morphogenesis and for the elongation of the flagellar filament by facilitating polymerization of the flagellin monomers at the tip of growing filament. Forms a capping structure, which prevents flagellin subunits (transported through the central channel of the flagellum) from leaking out without polymerization at the distal end.</text>
</comment>
<dbReference type="InterPro" id="IPR003481">
    <property type="entry name" value="FliD_N"/>
</dbReference>
<comment type="similarity">
    <text evidence="1 5">Belongs to the FliD family.</text>
</comment>
<name>A0A2N3PKG9_9HELI</name>
<accession>A0A2N3PKG9</accession>
<keyword evidence="8" id="KW-0282">Flagellum</keyword>
<dbReference type="OrthoDB" id="1530at2"/>
<dbReference type="GO" id="GO:0009421">
    <property type="term" value="C:bacterial-type flagellum filament cap"/>
    <property type="evidence" value="ECO:0007669"/>
    <property type="project" value="InterPro"/>
</dbReference>
<dbReference type="InterPro" id="IPR010809">
    <property type="entry name" value="FliD_C"/>
</dbReference>
<reference evidence="8 9" key="1">
    <citation type="submission" date="2016-07" db="EMBL/GenBank/DDBJ databases">
        <title>Detection of Helicobacter winghamensis from caecal content of red fox (Vulpes vulpes).</title>
        <authorList>
            <person name="Zanoni R.G."/>
            <person name="Florio D."/>
            <person name="Caffara M."/>
            <person name="Renzi M."/>
            <person name="Parisi A."/>
            <person name="Pasquali F."/>
            <person name="Manfreda G."/>
        </authorList>
    </citation>
    <scope>NUCLEOTIDE SEQUENCE [LARGE SCALE GENOMIC DNA]</scope>
    <source>
        <strain evidence="8 9">295_13</strain>
    </source>
</reference>
<sequence length="687" mass="74958">MALGSMAVLGIGSNLSWDVINQMKDQEVKWRIDPIAKKIEANMKQQTELTSLMTIMTSLGSSFKTLSDYSTYQQRNTSVEGNGVKATAGEGLAIQDIKINVNQLAQNDVNQLGMQFASRDAVFSNKNTTIDFYHDGTNYSIDVKAGATLSEVSQSITDATGGKVAGIIMKTGGDNPYRLMIQSKDSGKNNKIYFGSTLESAAAPGGKITKGTLDVEIGGKKLSVDLSKIGSEFGNEAKDNAKLMLDAINKELEKPENKDLKDKIDKGEITIDLNNSGKGLLFNDSTGNPIKVKVTDAMVQAASGASETKTDLGFTKTESSTKDLITGSKSVASGKLNGIITVNGEKIDLNNINEGSAEKNAEKIAAEINKNAQLKDKVEAKVENGKLILNSKDGKEIRIGAEGKDDKEKSEILESIGLKSGTFTSSQSFLSEMKIENIQKAQNAEFTYNGIKIERDKNNIDDVVSGLSLELTAVTEKDKEVTVRVSRNDEGISEAMEALVESYNEMYNKIQELVKYDEETEIAGVFNGNSEIRSIVRQINTLITSNDVNGKNLVGYGIYMNEDGTLKFDKSKFDTAYKEDPDAAISFFRSSTSTIKGESVEIDGVFTKLRNTMDGLITGDKSTLKILETKLIDEQKTLDKDKTSTQESIDLRYETMASKWSAYDQLIAKTQQQSQVVTQMIQQSMNS</sequence>
<dbReference type="InterPro" id="IPR040026">
    <property type="entry name" value="FliD"/>
</dbReference>
<comment type="subcellular location">
    <subcellularLocation>
        <location evidence="5">Secreted</location>
    </subcellularLocation>
    <subcellularLocation>
        <location evidence="5">Bacterial flagellum</location>
    </subcellularLocation>
</comment>
<keyword evidence="4 5" id="KW-0975">Bacterial flagellum</keyword>
<evidence type="ECO:0000256" key="1">
    <source>
        <dbReference type="ARBA" id="ARBA00009764"/>
    </source>
</evidence>